<keyword evidence="8" id="KW-0812">Transmembrane</keyword>
<dbReference type="GO" id="GO:0005886">
    <property type="term" value="C:plasma membrane"/>
    <property type="evidence" value="ECO:0007669"/>
    <property type="project" value="TreeGrafter"/>
</dbReference>
<dbReference type="SUPFAM" id="SSF47384">
    <property type="entry name" value="Homodimeric domain of signal transducing histidine kinase"/>
    <property type="match status" value="1"/>
</dbReference>
<keyword evidence="5" id="KW-0808">Transferase</keyword>
<dbReference type="SUPFAM" id="SSF55874">
    <property type="entry name" value="ATPase domain of HSP90 chaperone/DNA topoisomerase II/histidine kinase"/>
    <property type="match status" value="1"/>
</dbReference>
<dbReference type="GO" id="GO:0004721">
    <property type="term" value="F:phosphoprotein phosphatase activity"/>
    <property type="evidence" value="ECO:0007669"/>
    <property type="project" value="TreeGrafter"/>
</dbReference>
<dbReference type="PATRIC" id="fig|1235802.3.peg.2547"/>
<name>N2AH01_9FIRM</name>
<dbReference type="GO" id="GO:0000155">
    <property type="term" value="F:phosphorelay sensor kinase activity"/>
    <property type="evidence" value="ECO:0007669"/>
    <property type="project" value="InterPro"/>
</dbReference>
<dbReference type="InterPro" id="IPR003661">
    <property type="entry name" value="HisK_dim/P_dom"/>
</dbReference>
<dbReference type="GO" id="GO:0016036">
    <property type="term" value="P:cellular response to phosphate starvation"/>
    <property type="evidence" value="ECO:0007669"/>
    <property type="project" value="TreeGrafter"/>
</dbReference>
<keyword evidence="11" id="KW-1185">Reference proteome</keyword>
<evidence type="ECO:0000256" key="7">
    <source>
        <dbReference type="ARBA" id="ARBA00023012"/>
    </source>
</evidence>
<protein>
    <recommendedName>
        <fullName evidence="3">histidine kinase</fullName>
        <ecNumber evidence="3">2.7.13.3</ecNumber>
    </recommendedName>
</protein>
<dbReference type="SMART" id="SM00387">
    <property type="entry name" value="HATPase_c"/>
    <property type="match status" value="1"/>
</dbReference>
<dbReference type="InterPro" id="IPR003594">
    <property type="entry name" value="HATPase_dom"/>
</dbReference>
<dbReference type="CDD" id="cd00075">
    <property type="entry name" value="HATPase"/>
    <property type="match status" value="1"/>
</dbReference>
<keyword evidence="4" id="KW-0597">Phosphoprotein</keyword>
<dbReference type="Gene3D" id="1.10.287.130">
    <property type="match status" value="1"/>
</dbReference>
<evidence type="ECO:0000256" key="1">
    <source>
        <dbReference type="ARBA" id="ARBA00000085"/>
    </source>
</evidence>
<feature type="transmembrane region" description="Helical" evidence="8">
    <location>
        <begin position="12"/>
        <end position="33"/>
    </location>
</feature>
<evidence type="ECO:0000256" key="8">
    <source>
        <dbReference type="SAM" id="Phobius"/>
    </source>
</evidence>
<sequence>MNIFTDHTIKKLFYEILLSVLIFTVFSAVSLSYENAAPLIFTAALCMAGAIVLFCYVFFCRQQAVLERAAAKIIECSRTNTSARIACDDEGCLNRLFHEVNSLAAILHAHVQKELRAKQFLKNTISDISHQLKTPLAALNIYNGILQDDATDAAERRQFLSLSEQELDRIETLVQNLLKITKLDAGTVVIDKKEEPLYQLLEDMKAHFSFRAKQEHKQIVLTGNTDVTLLCDRTWLTQAIENIVKNALDHTSSGGRIQITCKNLTSLIQITISDNGSGIHPQDLHHIFKRFYRSRFSKDTQGIGLGLALAKSVIEAHSGSIEADSEPGIGTVFTINFLIPTKL</sequence>
<dbReference type="EC" id="2.7.13.3" evidence="3"/>
<dbReference type="Pfam" id="PF02518">
    <property type="entry name" value="HATPase_c"/>
    <property type="match status" value="1"/>
</dbReference>
<keyword evidence="6" id="KW-0418">Kinase</keyword>
<keyword evidence="8" id="KW-1133">Transmembrane helix</keyword>
<evidence type="ECO:0000256" key="3">
    <source>
        <dbReference type="ARBA" id="ARBA00012438"/>
    </source>
</evidence>
<proteinExistence type="predicted"/>
<dbReference type="InterPro" id="IPR036890">
    <property type="entry name" value="HATPase_C_sf"/>
</dbReference>
<reference evidence="10 11" key="1">
    <citation type="journal article" date="2014" name="Genome Announc.">
        <title>Draft genome sequences of the altered schaedler flora, a defined bacterial community from gnotobiotic mice.</title>
        <authorList>
            <person name="Wannemuehler M.J."/>
            <person name="Overstreet A.M."/>
            <person name="Ward D.V."/>
            <person name="Phillips G.J."/>
        </authorList>
    </citation>
    <scope>NUCLEOTIDE SEQUENCE [LARGE SCALE GENOMIC DNA]</scope>
    <source>
        <strain evidence="10 11">ASF492</strain>
    </source>
</reference>
<evidence type="ECO:0000259" key="9">
    <source>
        <dbReference type="PROSITE" id="PS50109"/>
    </source>
</evidence>
<evidence type="ECO:0000313" key="10">
    <source>
        <dbReference type="EMBL" id="EMZ27286.1"/>
    </source>
</evidence>
<feature type="domain" description="Histidine kinase" evidence="9">
    <location>
        <begin position="127"/>
        <end position="341"/>
    </location>
</feature>
<evidence type="ECO:0000256" key="5">
    <source>
        <dbReference type="ARBA" id="ARBA00022679"/>
    </source>
</evidence>
<dbReference type="HOGENOM" id="CLU_000445_89_3_9"/>
<feature type="transmembrane region" description="Helical" evidence="8">
    <location>
        <begin position="39"/>
        <end position="59"/>
    </location>
</feature>
<dbReference type="FunFam" id="3.30.565.10:FF:000006">
    <property type="entry name" value="Sensor histidine kinase WalK"/>
    <property type="match status" value="1"/>
</dbReference>
<dbReference type="InterPro" id="IPR005467">
    <property type="entry name" value="His_kinase_dom"/>
</dbReference>
<dbReference type="InterPro" id="IPR004358">
    <property type="entry name" value="Sig_transdc_His_kin-like_C"/>
</dbReference>
<dbReference type="CDD" id="cd00082">
    <property type="entry name" value="HisKA"/>
    <property type="match status" value="1"/>
</dbReference>
<dbReference type="Pfam" id="PF00512">
    <property type="entry name" value="HisKA"/>
    <property type="match status" value="1"/>
</dbReference>
<evidence type="ECO:0000256" key="4">
    <source>
        <dbReference type="ARBA" id="ARBA00022553"/>
    </source>
</evidence>
<accession>N2AH01</accession>
<evidence type="ECO:0000256" key="6">
    <source>
        <dbReference type="ARBA" id="ARBA00022777"/>
    </source>
</evidence>
<comment type="caution">
    <text evidence="10">The sequence shown here is derived from an EMBL/GenBank/DDBJ whole genome shotgun (WGS) entry which is preliminary data.</text>
</comment>
<dbReference type="eggNOG" id="COG2205">
    <property type="taxonomic scope" value="Bacteria"/>
</dbReference>
<dbReference type="PRINTS" id="PR00344">
    <property type="entry name" value="BCTRLSENSOR"/>
</dbReference>
<dbReference type="InterPro" id="IPR050351">
    <property type="entry name" value="BphY/WalK/GraS-like"/>
</dbReference>
<dbReference type="InterPro" id="IPR036097">
    <property type="entry name" value="HisK_dim/P_sf"/>
</dbReference>
<keyword evidence="8" id="KW-0472">Membrane</keyword>
<dbReference type="OrthoDB" id="9806130at2"/>
<comment type="subcellular location">
    <subcellularLocation>
        <location evidence="2">Membrane</location>
    </subcellularLocation>
</comment>
<keyword evidence="7" id="KW-0902">Two-component regulatory system</keyword>
<comment type="catalytic activity">
    <reaction evidence="1">
        <text>ATP + protein L-histidine = ADP + protein N-phospho-L-histidine.</text>
        <dbReference type="EC" id="2.7.13.3"/>
    </reaction>
</comment>
<evidence type="ECO:0000313" key="11">
    <source>
        <dbReference type="Proteomes" id="UP000012589"/>
    </source>
</evidence>
<dbReference type="Gene3D" id="3.30.565.10">
    <property type="entry name" value="Histidine kinase-like ATPase, C-terminal domain"/>
    <property type="match status" value="1"/>
</dbReference>
<dbReference type="PROSITE" id="PS50109">
    <property type="entry name" value="HIS_KIN"/>
    <property type="match status" value="1"/>
</dbReference>
<dbReference type="SMART" id="SM00388">
    <property type="entry name" value="HisKA"/>
    <property type="match status" value="1"/>
</dbReference>
<dbReference type="PANTHER" id="PTHR45453:SF1">
    <property type="entry name" value="PHOSPHATE REGULON SENSOR PROTEIN PHOR"/>
    <property type="match status" value="1"/>
</dbReference>
<dbReference type="EMBL" id="AQFT01000072">
    <property type="protein sequence ID" value="EMZ27286.1"/>
    <property type="molecule type" value="Genomic_DNA"/>
</dbReference>
<organism evidence="10 11">
    <name type="scientific">Eubacterium plexicaudatum ASF492</name>
    <dbReference type="NCBI Taxonomy" id="1235802"/>
    <lineage>
        <taxon>Bacteria</taxon>
        <taxon>Bacillati</taxon>
        <taxon>Bacillota</taxon>
        <taxon>Clostridia</taxon>
        <taxon>Eubacteriales</taxon>
        <taxon>Eubacteriaceae</taxon>
        <taxon>Eubacterium</taxon>
    </lineage>
</organism>
<dbReference type="Proteomes" id="UP000012589">
    <property type="component" value="Unassembled WGS sequence"/>
</dbReference>
<dbReference type="PANTHER" id="PTHR45453">
    <property type="entry name" value="PHOSPHATE REGULON SENSOR PROTEIN PHOR"/>
    <property type="match status" value="1"/>
</dbReference>
<dbReference type="STRING" id="1235802.C823_02410"/>
<dbReference type="AlphaFoldDB" id="N2AH01"/>
<gene>
    <name evidence="10" type="ORF">C823_02410</name>
</gene>
<evidence type="ECO:0000256" key="2">
    <source>
        <dbReference type="ARBA" id="ARBA00004370"/>
    </source>
</evidence>